<keyword evidence="1" id="KW-0472">Membrane</keyword>
<dbReference type="EMBL" id="CP003199">
    <property type="protein sequence ID" value="AEW45815.1"/>
    <property type="molecule type" value="Genomic_DNA"/>
</dbReference>
<dbReference type="Proteomes" id="UP000009135">
    <property type="component" value="Chromosome"/>
</dbReference>
<dbReference type="KEGG" id="mhe:MHC_04795"/>
<keyword evidence="1" id="KW-0812">Transmembrane</keyword>
<dbReference type="AlphaFoldDB" id="H6N843"/>
<protein>
    <submittedName>
        <fullName evidence="2">Uncharacterized protein</fullName>
    </submittedName>
</protein>
<sequence length="114" mass="13365">MQSLILRVILEYYVFFLPFYIFEIYSFCKSLSFWIFSSKILKLYSNNEEVKVILEEGRNLSCGLVVSSFLSVLPFVSFLALVVSLVLKVNFCKSYKEIIPFISLENYQSLTEQR</sequence>
<keyword evidence="1" id="KW-1133">Transmembrane helix</keyword>
<evidence type="ECO:0000313" key="2">
    <source>
        <dbReference type="EMBL" id="AEW45815.1"/>
    </source>
</evidence>
<reference evidence="2 3" key="1">
    <citation type="journal article" date="2012" name="J. Bacteriol.">
        <title>Complete genome sequence of Mycoplasma haemocanis strain Illinois.</title>
        <authorList>
            <person name="do Nascimento N.C."/>
            <person name="Guimaraes A.M."/>
            <person name="Santos A.P."/>
            <person name="Sanmiguel P.J."/>
            <person name="Messick J.B."/>
        </authorList>
    </citation>
    <scope>NUCLEOTIDE SEQUENCE [LARGE SCALE GENOMIC DNA]</scope>
    <source>
        <strain evidence="2 3">Illinois</strain>
    </source>
</reference>
<proteinExistence type="predicted"/>
<evidence type="ECO:0000313" key="3">
    <source>
        <dbReference type="Proteomes" id="UP000009135"/>
    </source>
</evidence>
<gene>
    <name evidence="2" type="ordered locus">MHC_04795</name>
</gene>
<name>H6N843_MYCHN</name>
<organism evidence="2 3">
    <name type="scientific">Mycoplasma haemocanis (strain Illinois)</name>
    <dbReference type="NCBI Taxonomy" id="1111676"/>
    <lineage>
        <taxon>Bacteria</taxon>
        <taxon>Bacillati</taxon>
        <taxon>Mycoplasmatota</taxon>
        <taxon>Mollicutes</taxon>
        <taxon>Mycoplasmataceae</taxon>
        <taxon>Mycoplasma</taxon>
    </lineage>
</organism>
<accession>H6N843</accession>
<feature type="transmembrane region" description="Helical" evidence="1">
    <location>
        <begin position="12"/>
        <end position="36"/>
    </location>
</feature>
<keyword evidence="3" id="KW-1185">Reference proteome</keyword>
<feature type="transmembrane region" description="Helical" evidence="1">
    <location>
        <begin position="64"/>
        <end position="87"/>
    </location>
</feature>
<evidence type="ECO:0000256" key="1">
    <source>
        <dbReference type="SAM" id="Phobius"/>
    </source>
</evidence>
<dbReference type="HOGENOM" id="CLU_2118342_0_0_14"/>